<keyword evidence="3 5" id="KW-0560">Oxidoreductase</keyword>
<feature type="binding site" evidence="5">
    <location>
        <position position="182"/>
    </location>
    <ligand>
        <name>NADP(+)</name>
        <dbReference type="ChEBI" id="CHEBI:58349"/>
    </ligand>
</feature>
<dbReference type="Proteomes" id="UP000321523">
    <property type="component" value="Unassembled WGS sequence"/>
</dbReference>
<feature type="binding site" evidence="5">
    <location>
        <begin position="166"/>
        <end position="169"/>
    </location>
    <ligand>
        <name>NADP(+)</name>
        <dbReference type="ChEBI" id="CHEBI:58349"/>
    </ligand>
</feature>
<feature type="binding site" evidence="5">
    <location>
        <position position="143"/>
    </location>
    <ligand>
        <name>NADP(+)</name>
        <dbReference type="ChEBI" id="CHEBI:58349"/>
    </ligand>
</feature>
<dbReference type="CDD" id="cd05239">
    <property type="entry name" value="GDP_FS_SDR_e"/>
    <property type="match status" value="1"/>
</dbReference>
<feature type="site" description="Important for catalytic activity" evidence="5">
    <location>
        <position position="110"/>
    </location>
</feature>
<name>A0A512DNM8_9PROT</name>
<dbReference type="EMBL" id="BJYZ01000009">
    <property type="protein sequence ID" value="GEO38077.1"/>
    <property type="molecule type" value="Genomic_DNA"/>
</dbReference>
<evidence type="ECO:0000256" key="1">
    <source>
        <dbReference type="ARBA" id="ARBA00005959"/>
    </source>
</evidence>
<keyword evidence="2 5" id="KW-0521">NADP</keyword>
<feature type="binding site" evidence="5">
    <location>
        <position position="205"/>
    </location>
    <ligand>
        <name>substrate</name>
    </ligand>
</feature>
<dbReference type="Gene3D" id="3.40.50.720">
    <property type="entry name" value="NAD(P)-binding Rossmann-like Domain"/>
    <property type="match status" value="1"/>
</dbReference>
<evidence type="ECO:0000313" key="8">
    <source>
        <dbReference type="Proteomes" id="UP000321523"/>
    </source>
</evidence>
<comment type="catalytic activity">
    <reaction evidence="5">
        <text>GDP-beta-L-fucose + NADP(+) = GDP-4-dehydro-alpha-D-rhamnose + NADPH + H(+)</text>
        <dbReference type="Rhea" id="RHEA:18885"/>
        <dbReference type="ChEBI" id="CHEBI:15378"/>
        <dbReference type="ChEBI" id="CHEBI:57273"/>
        <dbReference type="ChEBI" id="CHEBI:57783"/>
        <dbReference type="ChEBI" id="CHEBI:57964"/>
        <dbReference type="ChEBI" id="CHEBI:58349"/>
        <dbReference type="EC" id="1.1.1.271"/>
    </reaction>
</comment>
<comment type="caution">
    <text evidence="7">The sequence shown here is derived from an EMBL/GenBank/DDBJ whole genome shotgun (WGS) entry which is preliminary data.</text>
</comment>
<comment type="similarity">
    <text evidence="1 5">Belongs to the NAD(P)-dependent epimerase/dehydratase family. Fucose synthase subfamily.</text>
</comment>
<sequence length="317" mass="34945">MLYDLTGKRVWVAGHTGMVGSALVRRLSGEDCTVLTVDRRSLDLRRQVDVEAWMSGNRPDAVFIAAARVGGIHANDALPADFIYDNLLIGANIIRTAHQVGVEKLLFLGSSCVYPKLASQPMAEDALLSGPPEATNRPYSIAKITGIQMCQDYRRQHGCDFISTVPTNLYGPNDNFDLMSGHVLPALMRKIHAGKRDRLDRIELWGTGAPRREFMHVDDAADACVFLMKRYSGSQHVNAGVGQDVSIRELAELIADVAGYRGEFVFDPGKPDGAPRKLLDVSRMTGLGWRARIGLRQGIESTFRWLNDNPGALDARR</sequence>
<dbReference type="GO" id="GO:0042351">
    <property type="term" value="P:'de novo' GDP-L-fucose biosynthetic process"/>
    <property type="evidence" value="ECO:0007669"/>
    <property type="project" value="UniProtKB-UniRule"/>
</dbReference>
<feature type="binding site" evidence="5">
    <location>
        <position position="190"/>
    </location>
    <ligand>
        <name>substrate</name>
    </ligand>
</feature>
<proteinExistence type="inferred from homology"/>
<dbReference type="PANTHER" id="PTHR43238">
    <property type="entry name" value="GDP-L-FUCOSE SYNTHASE"/>
    <property type="match status" value="1"/>
</dbReference>
<keyword evidence="8" id="KW-1185">Reference proteome</keyword>
<dbReference type="SUPFAM" id="SSF51735">
    <property type="entry name" value="NAD(P)-binding Rossmann-fold domains"/>
    <property type="match status" value="1"/>
</dbReference>
<feature type="binding site" evidence="5">
    <location>
        <begin position="14"/>
        <end position="20"/>
    </location>
    <ligand>
        <name>NADP(+)</name>
        <dbReference type="ChEBI" id="CHEBI:58349"/>
    </ligand>
</feature>
<dbReference type="Pfam" id="PF01370">
    <property type="entry name" value="Epimerase"/>
    <property type="match status" value="1"/>
</dbReference>
<organism evidence="7 8">
    <name type="scientific">Skermanella aerolata</name>
    <dbReference type="NCBI Taxonomy" id="393310"/>
    <lineage>
        <taxon>Bacteria</taxon>
        <taxon>Pseudomonadati</taxon>
        <taxon>Pseudomonadota</taxon>
        <taxon>Alphaproteobacteria</taxon>
        <taxon>Rhodospirillales</taxon>
        <taxon>Azospirillaceae</taxon>
        <taxon>Skermanella</taxon>
    </lineage>
</organism>
<feature type="site" description="Important for catalytic activity" evidence="5">
    <location>
        <position position="112"/>
    </location>
</feature>
<keyword evidence="5" id="KW-0511">Multifunctional enzyme</keyword>
<feature type="domain" description="NAD-dependent epimerase/dehydratase" evidence="6">
    <location>
        <begin position="11"/>
        <end position="240"/>
    </location>
</feature>
<reference evidence="7 8" key="1">
    <citation type="submission" date="2019-07" db="EMBL/GenBank/DDBJ databases">
        <title>Whole genome shotgun sequence of Skermanella aerolata NBRC 106429.</title>
        <authorList>
            <person name="Hosoyama A."/>
            <person name="Uohara A."/>
            <person name="Ohji S."/>
            <person name="Ichikawa N."/>
        </authorList>
    </citation>
    <scope>NUCLEOTIDE SEQUENCE [LARGE SCALE GENOMIC DNA]</scope>
    <source>
        <strain evidence="7 8">NBRC 106429</strain>
    </source>
</reference>
<gene>
    <name evidence="7" type="primary">fcl_3</name>
    <name evidence="5" type="synonym">fcl</name>
    <name evidence="7" type="ORF">SAE02_22250</name>
</gene>
<dbReference type="PANTHER" id="PTHR43238:SF1">
    <property type="entry name" value="GDP-L-FUCOSE SYNTHASE"/>
    <property type="match status" value="1"/>
</dbReference>
<dbReference type="EC" id="1.1.1.271" evidence="5"/>
<evidence type="ECO:0000256" key="4">
    <source>
        <dbReference type="ARBA" id="ARBA00023235"/>
    </source>
</evidence>
<dbReference type="GO" id="GO:0016853">
    <property type="term" value="F:isomerase activity"/>
    <property type="evidence" value="ECO:0007669"/>
    <property type="project" value="UniProtKB-KW"/>
</dbReference>
<protein>
    <recommendedName>
        <fullName evidence="5">GDP-L-fucose synthase</fullName>
        <ecNumber evidence="5">1.1.1.271</ecNumber>
    </recommendedName>
    <alternativeName>
        <fullName evidence="5">GDP-4-keto-6-deoxy-D-mannose-3,5-epimerase-4-reductase</fullName>
    </alternativeName>
</protein>
<evidence type="ECO:0000256" key="2">
    <source>
        <dbReference type="ARBA" id="ARBA00022857"/>
    </source>
</evidence>
<dbReference type="Gene3D" id="3.90.25.10">
    <property type="entry name" value="UDP-galactose 4-epimerase, domain 1"/>
    <property type="match status" value="1"/>
</dbReference>
<feature type="active site" description="Proton donor/acceptor" evidence="5">
    <location>
        <position position="139"/>
    </location>
</feature>
<feature type="binding site" evidence="5">
    <location>
        <position position="212"/>
    </location>
    <ligand>
        <name>substrate</name>
    </ligand>
</feature>
<evidence type="ECO:0000256" key="5">
    <source>
        <dbReference type="HAMAP-Rule" id="MF_00956"/>
    </source>
</evidence>
<evidence type="ECO:0000313" key="7">
    <source>
        <dbReference type="EMBL" id="GEO38077.1"/>
    </source>
</evidence>
<dbReference type="RefSeq" id="WP_044428858.1">
    <property type="nucleotide sequence ID" value="NZ_BJYZ01000009.1"/>
</dbReference>
<comment type="pathway">
    <text evidence="5">Nucleotide-sugar biosynthesis; GDP-L-fucose biosynthesis via de novo pathway; GDP-L-fucose from GDP-alpha-D-mannose: step 2/2.</text>
</comment>
<evidence type="ECO:0000256" key="3">
    <source>
        <dbReference type="ARBA" id="ARBA00023002"/>
    </source>
</evidence>
<accession>A0A512DNM8</accession>
<dbReference type="UniPathway" id="UPA00128">
    <property type="reaction ID" value="UER00191"/>
</dbReference>
<dbReference type="GO" id="GO:0070401">
    <property type="term" value="F:NADP+ binding"/>
    <property type="evidence" value="ECO:0007669"/>
    <property type="project" value="UniProtKB-UniRule"/>
</dbReference>
<dbReference type="InterPro" id="IPR036291">
    <property type="entry name" value="NAD(P)-bd_dom_sf"/>
</dbReference>
<dbReference type="InterPro" id="IPR028614">
    <property type="entry name" value="GDP_fucose/colitose_synth"/>
</dbReference>
<feature type="binding site" evidence="5">
    <location>
        <begin position="108"/>
        <end position="111"/>
    </location>
    <ligand>
        <name>NADP(+)</name>
        <dbReference type="ChEBI" id="CHEBI:58349"/>
    </ligand>
</feature>
<dbReference type="AlphaFoldDB" id="A0A512DNM8"/>
<dbReference type="OrthoDB" id="9811425at2"/>
<evidence type="ECO:0000259" key="6">
    <source>
        <dbReference type="Pfam" id="PF01370"/>
    </source>
</evidence>
<dbReference type="InterPro" id="IPR001509">
    <property type="entry name" value="Epimerase_deHydtase"/>
</dbReference>
<dbReference type="HAMAP" id="MF_00956">
    <property type="entry name" value="GDP_fucose_synth"/>
    <property type="match status" value="1"/>
</dbReference>
<keyword evidence="4 5" id="KW-0413">Isomerase</keyword>
<feature type="binding site" evidence="5">
    <location>
        <position position="272"/>
    </location>
    <ligand>
        <name>substrate</name>
    </ligand>
</feature>
<dbReference type="GO" id="GO:0050577">
    <property type="term" value="F:GDP-L-fucose synthase activity"/>
    <property type="evidence" value="ECO:0007669"/>
    <property type="project" value="UniProtKB-UniRule"/>
</dbReference>
<comment type="function">
    <text evidence="5">Catalyzes the two-step NADP-dependent conversion of GDP-4-dehydro-6-deoxy-D-mannose to GDP-fucose, involving an epimerase and a reductase reaction.</text>
</comment>